<accession>A0A0R1N7B8</accession>
<protein>
    <submittedName>
        <fullName evidence="3">Oxidoreductase, short chain dehydrogenase reductase family protein</fullName>
    </submittedName>
</protein>
<comment type="similarity">
    <text evidence="1">Belongs to the short-chain dehydrogenases/reductases (SDR) family.</text>
</comment>
<dbReference type="PROSITE" id="PS00061">
    <property type="entry name" value="ADH_SHORT"/>
    <property type="match status" value="1"/>
</dbReference>
<dbReference type="PATRIC" id="fig|1423792.3.peg.2241"/>
<dbReference type="OrthoDB" id="9775296at2"/>
<dbReference type="GO" id="GO:0016491">
    <property type="term" value="F:oxidoreductase activity"/>
    <property type="evidence" value="ECO:0007669"/>
    <property type="project" value="UniProtKB-KW"/>
</dbReference>
<dbReference type="STRING" id="1423792.FD09_GL002201"/>
<reference evidence="3 4" key="1">
    <citation type="journal article" date="2015" name="Genome Announc.">
        <title>Expanding the biotechnology potential of lactobacilli through comparative genomics of 213 strains and associated genera.</title>
        <authorList>
            <person name="Sun Z."/>
            <person name="Harris H.M."/>
            <person name="McCann A."/>
            <person name="Guo C."/>
            <person name="Argimon S."/>
            <person name="Zhang W."/>
            <person name="Yang X."/>
            <person name="Jeffery I.B."/>
            <person name="Cooney J.C."/>
            <person name="Kagawa T.F."/>
            <person name="Liu W."/>
            <person name="Song Y."/>
            <person name="Salvetti E."/>
            <person name="Wrobel A."/>
            <person name="Rasinkangas P."/>
            <person name="Parkhill J."/>
            <person name="Rea M.C."/>
            <person name="O'Sullivan O."/>
            <person name="Ritari J."/>
            <person name="Douillard F.P."/>
            <person name="Paul Ross R."/>
            <person name="Yang R."/>
            <person name="Briner A.E."/>
            <person name="Felis G.E."/>
            <person name="de Vos W.M."/>
            <person name="Barrangou R."/>
            <person name="Klaenhammer T.R."/>
            <person name="Caufield P.W."/>
            <person name="Cui Y."/>
            <person name="Zhang H."/>
            <person name="O'Toole P.W."/>
        </authorList>
    </citation>
    <scope>NUCLEOTIDE SEQUENCE [LARGE SCALE GENOMIC DNA]</scope>
    <source>
        <strain evidence="3 4">DSM 12744</strain>
    </source>
</reference>
<dbReference type="EMBL" id="AZEC01000004">
    <property type="protein sequence ID" value="KRL13370.1"/>
    <property type="molecule type" value="Genomic_DNA"/>
</dbReference>
<organism evidence="3 4">
    <name type="scientific">Schleiferilactobacillus perolens DSM 12744</name>
    <dbReference type="NCBI Taxonomy" id="1423792"/>
    <lineage>
        <taxon>Bacteria</taxon>
        <taxon>Bacillati</taxon>
        <taxon>Bacillota</taxon>
        <taxon>Bacilli</taxon>
        <taxon>Lactobacillales</taxon>
        <taxon>Lactobacillaceae</taxon>
        <taxon>Schleiferilactobacillus</taxon>
    </lineage>
</organism>
<proteinExistence type="inferred from homology"/>
<comment type="caution">
    <text evidence="3">The sequence shown here is derived from an EMBL/GenBank/DDBJ whole genome shotgun (WGS) entry which is preliminary data.</text>
</comment>
<dbReference type="Pfam" id="PF00106">
    <property type="entry name" value="adh_short"/>
    <property type="match status" value="1"/>
</dbReference>
<dbReference type="RefSeq" id="WP_057819308.1">
    <property type="nucleotide sequence ID" value="NZ_AZEC01000004.1"/>
</dbReference>
<evidence type="ECO:0000313" key="3">
    <source>
        <dbReference type="EMBL" id="KRL13370.1"/>
    </source>
</evidence>
<dbReference type="Gene3D" id="3.40.50.720">
    <property type="entry name" value="NAD(P)-binding Rossmann-like Domain"/>
    <property type="match status" value="1"/>
</dbReference>
<dbReference type="InterPro" id="IPR002347">
    <property type="entry name" value="SDR_fam"/>
</dbReference>
<dbReference type="CDD" id="cd05233">
    <property type="entry name" value="SDR_c"/>
    <property type="match status" value="1"/>
</dbReference>
<name>A0A0R1N7B8_9LACO</name>
<keyword evidence="2" id="KW-0560">Oxidoreductase</keyword>
<keyword evidence="4" id="KW-1185">Reference proteome</keyword>
<dbReference type="InterPro" id="IPR020904">
    <property type="entry name" value="Sc_DH/Rdtase_CS"/>
</dbReference>
<dbReference type="Proteomes" id="UP000051330">
    <property type="component" value="Unassembled WGS sequence"/>
</dbReference>
<sequence length="253" mass="28285">MEIAIVTGASSGLGREYVRAVADKLPNLDEIWIVARRKERLIELAQSIPGRRFRILPYDLTDPDSFRKLHGLLAREKPHVHLLINDAGYLCNGPLTEVPIEKQRQMVALNAVAPMALVNTVLPYVHRGDTMINVSSVGGFSPSPNMVVYGATKSFLSFYTKGLHAELRHRGIHVLALEPGNMHTALYNGGDSDNDKKSIVGLLPFLDLPQVTRRSLTFAQWGWMVYTPRMFYKAYRVLAALVPDAVLSYFIQV</sequence>
<dbReference type="PANTHER" id="PTHR44196">
    <property type="entry name" value="DEHYDROGENASE/REDUCTASE SDR FAMILY MEMBER 7B"/>
    <property type="match status" value="1"/>
</dbReference>
<gene>
    <name evidence="3" type="ORF">FD09_GL002201</name>
</gene>
<evidence type="ECO:0000256" key="2">
    <source>
        <dbReference type="ARBA" id="ARBA00023002"/>
    </source>
</evidence>
<dbReference type="SUPFAM" id="SSF51735">
    <property type="entry name" value="NAD(P)-binding Rossmann-fold domains"/>
    <property type="match status" value="1"/>
</dbReference>
<dbReference type="PRINTS" id="PR00081">
    <property type="entry name" value="GDHRDH"/>
</dbReference>
<evidence type="ECO:0000313" key="4">
    <source>
        <dbReference type="Proteomes" id="UP000051330"/>
    </source>
</evidence>
<dbReference type="AlphaFoldDB" id="A0A0R1N7B8"/>
<dbReference type="GO" id="GO:0016020">
    <property type="term" value="C:membrane"/>
    <property type="evidence" value="ECO:0007669"/>
    <property type="project" value="TreeGrafter"/>
</dbReference>
<dbReference type="InterPro" id="IPR036291">
    <property type="entry name" value="NAD(P)-bd_dom_sf"/>
</dbReference>
<evidence type="ECO:0000256" key="1">
    <source>
        <dbReference type="ARBA" id="ARBA00006484"/>
    </source>
</evidence>
<dbReference type="PANTHER" id="PTHR44196:SF1">
    <property type="entry name" value="DEHYDROGENASE_REDUCTASE SDR FAMILY MEMBER 7B"/>
    <property type="match status" value="1"/>
</dbReference>